<dbReference type="InterPro" id="IPR036779">
    <property type="entry name" value="LysM_dom_sf"/>
</dbReference>
<gene>
    <name evidence="9" type="ORF">SAMN04488130_105125</name>
</gene>
<dbReference type="SUPFAM" id="SSF54001">
    <property type="entry name" value="Cysteine proteinases"/>
    <property type="match status" value="1"/>
</dbReference>
<keyword evidence="6" id="KW-0788">Thiol protease</keyword>
<evidence type="ECO:0000256" key="4">
    <source>
        <dbReference type="ARBA" id="ARBA00022737"/>
    </source>
</evidence>
<keyword evidence="4" id="KW-0677">Repeat</keyword>
<feature type="domain" description="NlpC/P60" evidence="8">
    <location>
        <begin position="396"/>
        <end position="522"/>
    </location>
</feature>
<name>A0A1H5X0V0_9FLAO</name>
<dbReference type="PANTHER" id="PTHR47053:SF1">
    <property type="entry name" value="MUREIN DD-ENDOPEPTIDASE MEPH-RELATED"/>
    <property type="match status" value="1"/>
</dbReference>
<reference evidence="10" key="1">
    <citation type="submission" date="2016-10" db="EMBL/GenBank/DDBJ databases">
        <authorList>
            <person name="Varghese N."/>
            <person name="Submissions S."/>
        </authorList>
    </citation>
    <scope>NUCLEOTIDE SEQUENCE [LARGE SCALE GENOMIC DNA]</scope>
    <source>
        <strain evidence="10">CGMCC 1.9230</strain>
    </source>
</reference>
<dbReference type="RefSeq" id="WP_244175220.1">
    <property type="nucleotide sequence ID" value="NZ_FNVP01000005.1"/>
</dbReference>
<evidence type="ECO:0000256" key="1">
    <source>
        <dbReference type="ARBA" id="ARBA00007074"/>
    </source>
</evidence>
<feature type="domain" description="LysM" evidence="7">
    <location>
        <begin position="295"/>
        <end position="338"/>
    </location>
</feature>
<dbReference type="Pfam" id="PF00877">
    <property type="entry name" value="NLPC_P60"/>
    <property type="match status" value="1"/>
</dbReference>
<keyword evidence="2" id="KW-0645">Protease</keyword>
<dbReference type="InterPro" id="IPR038765">
    <property type="entry name" value="Papain-like_cys_pep_sf"/>
</dbReference>
<evidence type="ECO:0000256" key="6">
    <source>
        <dbReference type="ARBA" id="ARBA00022807"/>
    </source>
</evidence>
<dbReference type="InterPro" id="IPR000064">
    <property type="entry name" value="NLP_P60_dom"/>
</dbReference>
<evidence type="ECO:0000313" key="9">
    <source>
        <dbReference type="EMBL" id="SEG04917.1"/>
    </source>
</evidence>
<keyword evidence="3" id="KW-0732">Signal</keyword>
<dbReference type="InterPro" id="IPR018392">
    <property type="entry name" value="LysM"/>
</dbReference>
<evidence type="ECO:0000313" key="10">
    <source>
        <dbReference type="Proteomes" id="UP000236737"/>
    </source>
</evidence>
<feature type="domain" description="LysM" evidence="7">
    <location>
        <begin position="24"/>
        <end position="67"/>
    </location>
</feature>
<dbReference type="PANTHER" id="PTHR47053">
    <property type="entry name" value="MUREIN DD-ENDOPEPTIDASE MEPH-RELATED"/>
    <property type="match status" value="1"/>
</dbReference>
<dbReference type="SMART" id="SM00257">
    <property type="entry name" value="LysM"/>
    <property type="match status" value="4"/>
</dbReference>
<evidence type="ECO:0000256" key="2">
    <source>
        <dbReference type="ARBA" id="ARBA00022670"/>
    </source>
</evidence>
<dbReference type="AlphaFoldDB" id="A0A1H5X0V0"/>
<dbReference type="InterPro" id="IPR051202">
    <property type="entry name" value="Peptidase_C40"/>
</dbReference>
<protein>
    <submittedName>
        <fullName evidence="9">LysM domain-containing protein</fullName>
    </submittedName>
</protein>
<evidence type="ECO:0000259" key="7">
    <source>
        <dbReference type="PROSITE" id="PS51782"/>
    </source>
</evidence>
<accession>A0A1H5X0V0</accession>
<sequence length="522" mass="57599">MNLRLVVTLFLFNSIVLFSQEKTKKHTIVKGETVSSIAEKYEVKPSEIYKLNPKAKNLLKLNSVLLIPTAAEKNNNTKTKIAINYSEKEHEVLVKETLYGIAKEYGITLKELHQANPSLETSGLKIGQKVIIPADANSNTKIAVASQFKKTSKKLPIETVSQSNETTNLNAEVTTIEVTTIEVLPKESKYSIAKKYGITLKELDKVNPALGVKSLRVGQKINIPANASIATDVAFLSQENKPTLEELPVSNIQSVKDSPKPEIAIVHQSKNEKLKVELAENNQPISTATPTAEVIIREVLPKETKYGIAKQYGITVHELEKQNPEVKKSLPVGYKLNIHPSYTRKEEVAIIANTDVNNKVDNNKVDSNNGNTVAENNSIETTKQDIKTFVSMSRNSDFLNQLIEKAAENIGTRYQTGGTSKSGFDCSGLMCNTFGAFDIKLPRSSIEQSGFGTKVDAEEAKKGDLIFFKTNGRNHINHVGMVVEVCDGEIKFIHASVGNGVIISSTKENYYKKKVVQVNRVL</sequence>
<proteinExistence type="inferred from homology"/>
<organism evidence="9 10">
    <name type="scientific">Flavobacterium urumqiense</name>
    <dbReference type="NCBI Taxonomy" id="935224"/>
    <lineage>
        <taxon>Bacteria</taxon>
        <taxon>Pseudomonadati</taxon>
        <taxon>Bacteroidota</taxon>
        <taxon>Flavobacteriia</taxon>
        <taxon>Flavobacteriales</taxon>
        <taxon>Flavobacteriaceae</taxon>
        <taxon>Flavobacterium</taxon>
    </lineage>
</organism>
<dbReference type="PROSITE" id="PS51935">
    <property type="entry name" value="NLPC_P60"/>
    <property type="match status" value="1"/>
</dbReference>
<dbReference type="GO" id="GO:0008234">
    <property type="term" value="F:cysteine-type peptidase activity"/>
    <property type="evidence" value="ECO:0007669"/>
    <property type="project" value="UniProtKB-KW"/>
</dbReference>
<dbReference type="Gene3D" id="3.10.350.10">
    <property type="entry name" value="LysM domain"/>
    <property type="match status" value="4"/>
</dbReference>
<dbReference type="Gene3D" id="3.90.1720.10">
    <property type="entry name" value="endopeptidase domain like (from Nostoc punctiforme)"/>
    <property type="match status" value="1"/>
</dbReference>
<evidence type="ECO:0000256" key="5">
    <source>
        <dbReference type="ARBA" id="ARBA00022801"/>
    </source>
</evidence>
<dbReference type="SUPFAM" id="SSF54106">
    <property type="entry name" value="LysM domain"/>
    <property type="match status" value="4"/>
</dbReference>
<dbReference type="CDD" id="cd00118">
    <property type="entry name" value="LysM"/>
    <property type="match status" value="4"/>
</dbReference>
<dbReference type="EMBL" id="FNVP01000005">
    <property type="protein sequence ID" value="SEG04917.1"/>
    <property type="molecule type" value="Genomic_DNA"/>
</dbReference>
<dbReference type="Proteomes" id="UP000236737">
    <property type="component" value="Unassembled WGS sequence"/>
</dbReference>
<dbReference type="PROSITE" id="PS51782">
    <property type="entry name" value="LYSM"/>
    <property type="match status" value="4"/>
</dbReference>
<dbReference type="GO" id="GO:0006508">
    <property type="term" value="P:proteolysis"/>
    <property type="evidence" value="ECO:0007669"/>
    <property type="project" value="UniProtKB-KW"/>
</dbReference>
<evidence type="ECO:0000256" key="3">
    <source>
        <dbReference type="ARBA" id="ARBA00022729"/>
    </source>
</evidence>
<comment type="similarity">
    <text evidence="1">Belongs to the peptidase C40 family.</text>
</comment>
<keyword evidence="10" id="KW-1185">Reference proteome</keyword>
<evidence type="ECO:0000259" key="8">
    <source>
        <dbReference type="PROSITE" id="PS51935"/>
    </source>
</evidence>
<dbReference type="Pfam" id="PF01476">
    <property type="entry name" value="LysM"/>
    <property type="match status" value="4"/>
</dbReference>
<feature type="domain" description="LysM" evidence="7">
    <location>
        <begin position="179"/>
        <end position="223"/>
    </location>
</feature>
<keyword evidence="5" id="KW-0378">Hydrolase</keyword>
<feature type="domain" description="LysM" evidence="7">
    <location>
        <begin position="88"/>
        <end position="132"/>
    </location>
</feature>